<dbReference type="PROSITE" id="PS50011">
    <property type="entry name" value="PROTEIN_KINASE_DOM"/>
    <property type="match status" value="1"/>
</dbReference>
<evidence type="ECO:0000256" key="4">
    <source>
        <dbReference type="ARBA" id="ARBA00022741"/>
    </source>
</evidence>
<keyword evidence="8" id="KW-0812">Transmembrane</keyword>
<dbReference type="EMBL" id="JTDL01000079">
    <property type="protein sequence ID" value="KHL04435.1"/>
    <property type="molecule type" value="Genomic_DNA"/>
</dbReference>
<name>A0A0B2ALB8_9MICC</name>
<feature type="compositionally biased region" description="Pro residues" evidence="7">
    <location>
        <begin position="372"/>
        <end position="381"/>
    </location>
</feature>
<evidence type="ECO:0000256" key="8">
    <source>
        <dbReference type="SAM" id="Phobius"/>
    </source>
</evidence>
<dbReference type="Gene3D" id="3.30.200.20">
    <property type="entry name" value="Phosphorylase Kinase, domain 1"/>
    <property type="match status" value="1"/>
</dbReference>
<keyword evidence="11" id="KW-1185">Reference proteome</keyword>
<protein>
    <recommendedName>
        <fullName evidence="1">non-specific serine/threonine protein kinase</fullName>
        <ecNumber evidence="1">2.7.11.1</ecNumber>
    </recommendedName>
</protein>
<keyword evidence="8" id="KW-0472">Membrane</keyword>
<dbReference type="AlphaFoldDB" id="A0A0B2ALB8"/>
<proteinExistence type="predicted"/>
<evidence type="ECO:0000256" key="3">
    <source>
        <dbReference type="ARBA" id="ARBA00022679"/>
    </source>
</evidence>
<dbReference type="PANTHER" id="PTHR43289:SF6">
    <property type="entry name" value="SERINE_THREONINE-PROTEIN KINASE NEKL-3"/>
    <property type="match status" value="1"/>
</dbReference>
<evidence type="ECO:0000256" key="7">
    <source>
        <dbReference type="SAM" id="MobiDB-lite"/>
    </source>
</evidence>
<reference evidence="10 11" key="1">
    <citation type="submission" date="2014-09" db="EMBL/GenBank/DDBJ databases">
        <title>Genome sequence of Sinomonas sp. MUSC 117.</title>
        <authorList>
            <person name="Lee L.-H."/>
        </authorList>
    </citation>
    <scope>NUCLEOTIDE SEQUENCE [LARGE SCALE GENOMIC DNA]</scope>
    <source>
        <strain evidence="10 11">MUSC 117</strain>
    </source>
</reference>
<dbReference type="PANTHER" id="PTHR43289">
    <property type="entry name" value="MITOGEN-ACTIVATED PROTEIN KINASE KINASE KINASE 20-RELATED"/>
    <property type="match status" value="1"/>
</dbReference>
<gene>
    <name evidence="10" type="ORF">LK10_05220</name>
</gene>
<dbReference type="PROSITE" id="PS00108">
    <property type="entry name" value="PROTEIN_KINASE_ST"/>
    <property type="match status" value="1"/>
</dbReference>
<keyword evidence="6" id="KW-0067">ATP-binding</keyword>
<keyword evidence="2" id="KW-0723">Serine/threonine-protein kinase</keyword>
<dbReference type="CDD" id="cd14014">
    <property type="entry name" value="STKc_PknB_like"/>
    <property type="match status" value="1"/>
</dbReference>
<dbReference type="InterPro" id="IPR011009">
    <property type="entry name" value="Kinase-like_dom_sf"/>
</dbReference>
<dbReference type="EC" id="2.7.11.1" evidence="1"/>
<dbReference type="GO" id="GO:0004674">
    <property type="term" value="F:protein serine/threonine kinase activity"/>
    <property type="evidence" value="ECO:0007669"/>
    <property type="project" value="UniProtKB-KW"/>
</dbReference>
<evidence type="ECO:0000313" key="11">
    <source>
        <dbReference type="Proteomes" id="UP000030982"/>
    </source>
</evidence>
<sequence length="397" mass="42613">MVAESDTGLKPSLMGGRYRLLEVAGSGAMATVYRARDEVLGRIVGVKVFRAHSPDPSNGRRRRSEMEVLARLNHPSLVRLYDVGTETSADGKAQVTYLVMEFLEGTDLRQRLRQGPLNGKEVQRLGADLASALAYIHALDIVHRDIKPANVIVPDPAVAVGPRRPAKLTDFGIARVIDATRVTQTNTTIGTAHYLSPEQARGEAVGPPSDVYSLGLVLLEALTGRIEYPGGAVESAVARLLREPRVPAELGAPWTALLPRMMAKEPSERPTAIEVAQTLEAEHSAPTEVIPPIPQHAPSEHAQFQHAPTRHIPVPQRVPATRPVATSTAPPRRNPLLRRPLVWVAAAVVVLALITVIPLALRTASPDSGPAPIAPGSPHIPGPLGSHIAQLERSVRP</sequence>
<evidence type="ECO:0000256" key="5">
    <source>
        <dbReference type="ARBA" id="ARBA00022777"/>
    </source>
</evidence>
<dbReference type="Gene3D" id="1.10.510.10">
    <property type="entry name" value="Transferase(Phosphotransferase) domain 1"/>
    <property type="match status" value="1"/>
</dbReference>
<evidence type="ECO:0000256" key="6">
    <source>
        <dbReference type="ARBA" id="ARBA00022840"/>
    </source>
</evidence>
<keyword evidence="4" id="KW-0547">Nucleotide-binding</keyword>
<dbReference type="STRING" id="1338436.LK10_05220"/>
<feature type="domain" description="Protein kinase" evidence="9">
    <location>
        <begin position="18"/>
        <end position="286"/>
    </location>
</feature>
<evidence type="ECO:0000256" key="2">
    <source>
        <dbReference type="ARBA" id="ARBA00022527"/>
    </source>
</evidence>
<evidence type="ECO:0000313" key="10">
    <source>
        <dbReference type="EMBL" id="KHL04435.1"/>
    </source>
</evidence>
<accession>A0A0B2ALB8</accession>
<keyword evidence="5" id="KW-0418">Kinase</keyword>
<feature type="transmembrane region" description="Helical" evidence="8">
    <location>
        <begin position="341"/>
        <end position="361"/>
    </location>
</feature>
<organism evidence="10 11">
    <name type="scientific">Sinomonas humi</name>
    <dbReference type="NCBI Taxonomy" id="1338436"/>
    <lineage>
        <taxon>Bacteria</taxon>
        <taxon>Bacillati</taxon>
        <taxon>Actinomycetota</taxon>
        <taxon>Actinomycetes</taxon>
        <taxon>Micrococcales</taxon>
        <taxon>Micrococcaceae</taxon>
        <taxon>Sinomonas</taxon>
    </lineage>
</organism>
<dbReference type="InterPro" id="IPR008271">
    <property type="entry name" value="Ser/Thr_kinase_AS"/>
</dbReference>
<dbReference type="GO" id="GO:0005524">
    <property type="term" value="F:ATP binding"/>
    <property type="evidence" value="ECO:0007669"/>
    <property type="project" value="UniProtKB-KW"/>
</dbReference>
<dbReference type="SMART" id="SM00220">
    <property type="entry name" value="S_TKc"/>
    <property type="match status" value="1"/>
</dbReference>
<feature type="region of interest" description="Disordered" evidence="7">
    <location>
        <begin position="370"/>
        <end position="397"/>
    </location>
</feature>
<dbReference type="InterPro" id="IPR000719">
    <property type="entry name" value="Prot_kinase_dom"/>
</dbReference>
<keyword evidence="8" id="KW-1133">Transmembrane helix</keyword>
<keyword evidence="3" id="KW-0808">Transferase</keyword>
<dbReference type="SUPFAM" id="SSF56112">
    <property type="entry name" value="Protein kinase-like (PK-like)"/>
    <property type="match status" value="1"/>
</dbReference>
<evidence type="ECO:0000259" key="9">
    <source>
        <dbReference type="PROSITE" id="PS50011"/>
    </source>
</evidence>
<dbReference type="Pfam" id="PF00069">
    <property type="entry name" value="Pkinase"/>
    <property type="match status" value="1"/>
</dbReference>
<dbReference type="Proteomes" id="UP000030982">
    <property type="component" value="Unassembled WGS sequence"/>
</dbReference>
<evidence type="ECO:0000256" key="1">
    <source>
        <dbReference type="ARBA" id="ARBA00012513"/>
    </source>
</evidence>
<comment type="caution">
    <text evidence="10">The sequence shown here is derived from an EMBL/GenBank/DDBJ whole genome shotgun (WGS) entry which is preliminary data.</text>
</comment>